<gene>
    <name evidence="2" type="ORF">ASTO00021_LOCUS1425</name>
</gene>
<feature type="region of interest" description="Disordered" evidence="1">
    <location>
        <begin position="1"/>
        <end position="123"/>
    </location>
</feature>
<dbReference type="EMBL" id="HBIN01002204">
    <property type="protein sequence ID" value="CAE0431078.1"/>
    <property type="molecule type" value="Transcribed_RNA"/>
</dbReference>
<proteinExistence type="predicted"/>
<name>A0A7S3LH69_9STRA</name>
<sequence length="294" mass="34111">MRMKPTRSRRRIKPATVFSPVSDVETKAKLKNNSNKRRRAVEKITTKKSKRRVASTATSNSNSNSDKKENTNGKAKNSKNIKETKKGSKQSSRSQRSSSPSSDTSSETTTSRGSSSRKSIPLRIDKLRPNHRVPFSFCFNLAFDPWIEYSFNLVADRGMNETQWTSFRLRKEAFYLETEFQRYELKLNDLHRQSDESMMKESQSNEDGEMHDDILIPKKSFESAFCKYTWSRVKSPEKLDNATMEKLGCPLPEQYCIPIDENLDWNQIQWGSKYIQVNNKVYNIKCIHFAFIAK</sequence>
<feature type="compositionally biased region" description="Basic residues" evidence="1">
    <location>
        <begin position="34"/>
        <end position="53"/>
    </location>
</feature>
<dbReference type="AlphaFoldDB" id="A0A7S3LH69"/>
<protein>
    <submittedName>
        <fullName evidence="2">Uncharacterized protein</fullName>
    </submittedName>
</protein>
<feature type="compositionally biased region" description="Low complexity" evidence="1">
    <location>
        <begin position="54"/>
        <end position="64"/>
    </location>
</feature>
<accession>A0A7S3LH69</accession>
<reference evidence="2" key="1">
    <citation type="submission" date="2021-01" db="EMBL/GenBank/DDBJ databases">
        <authorList>
            <person name="Corre E."/>
            <person name="Pelletier E."/>
            <person name="Niang G."/>
            <person name="Scheremetjew M."/>
            <person name="Finn R."/>
            <person name="Kale V."/>
            <person name="Holt S."/>
            <person name="Cochrane G."/>
            <person name="Meng A."/>
            <person name="Brown T."/>
            <person name="Cohen L."/>
        </authorList>
    </citation>
    <scope>NUCLEOTIDE SEQUENCE</scope>
    <source>
        <strain evidence="2">GSBS06</strain>
    </source>
</reference>
<evidence type="ECO:0000313" key="2">
    <source>
        <dbReference type="EMBL" id="CAE0431078.1"/>
    </source>
</evidence>
<feature type="compositionally biased region" description="Basic residues" evidence="1">
    <location>
        <begin position="1"/>
        <end position="13"/>
    </location>
</feature>
<evidence type="ECO:0000256" key="1">
    <source>
        <dbReference type="SAM" id="MobiDB-lite"/>
    </source>
</evidence>
<organism evidence="2">
    <name type="scientific">Aplanochytrium stocchinoi</name>
    <dbReference type="NCBI Taxonomy" id="215587"/>
    <lineage>
        <taxon>Eukaryota</taxon>
        <taxon>Sar</taxon>
        <taxon>Stramenopiles</taxon>
        <taxon>Bigyra</taxon>
        <taxon>Labyrinthulomycetes</taxon>
        <taxon>Thraustochytrida</taxon>
        <taxon>Thraustochytriidae</taxon>
        <taxon>Aplanochytrium</taxon>
    </lineage>
</organism>
<feature type="compositionally biased region" description="Low complexity" evidence="1">
    <location>
        <begin position="89"/>
        <end position="119"/>
    </location>
</feature>